<name>A0A840E9B5_9BACT</name>
<dbReference type="Proteomes" id="UP000576209">
    <property type="component" value="Unassembled WGS sequence"/>
</dbReference>
<dbReference type="Pfam" id="PF03787">
    <property type="entry name" value="RAMPs"/>
    <property type="match status" value="1"/>
</dbReference>
<evidence type="ECO:0000313" key="4">
    <source>
        <dbReference type="Proteomes" id="UP000576209"/>
    </source>
</evidence>
<dbReference type="PANTHER" id="PTHR39965:SF1">
    <property type="entry name" value="CRISPR SYSTEM CMR SUBUNIT CMR6"/>
    <property type="match status" value="1"/>
</dbReference>
<dbReference type="EMBL" id="JACIFF010000008">
    <property type="protein sequence ID" value="MBB4080312.1"/>
    <property type="molecule type" value="Genomic_DNA"/>
</dbReference>
<protein>
    <submittedName>
        <fullName evidence="3">CRISPR-associated protein Cmr6</fullName>
    </submittedName>
</protein>
<sequence length="430" mass="48193">MSTANLGLSFYRNYFDGFWESKRDNKESDEVFFARKHKPIYGFRLNEYSVVTAYRELSQLPGYFTIPLITEYPGLLVGTGYAHEIAAKGATKIGFYFDHTTGLPTIPGSSVKGVLRSAFPRLDLRRIAQKDRTAASLEPLVAYKRAYMREVLLACGLPVDQITDAFIDNVEAEIFEGTDSNNEKIPVTNRFICHDAVVTGIESKRDRDGKTRPANLMGPDFITPHTKETSLIPRHMSEPNPIQLLKVMPGVTFTFTFCAKYAKEKNADGTPKYLLSAEQLEQLCYRLLLDHGAGAKTNVGYGRFRDTRPLTKDVAPASPQNEAATAIVSPTTTVSPRQAATSGYTPPEPAELRQLKRGRKFPARILSVENRQLTVKLHVADWDHPLSFGYFFPDVPKVGDWGEVIIKQVNGRPPNVREIILETNKFIPLF</sequence>
<accession>A0A840E9B5</accession>
<evidence type="ECO:0000256" key="1">
    <source>
        <dbReference type="ARBA" id="ARBA00023118"/>
    </source>
</evidence>
<organism evidence="3 4">
    <name type="scientific">Neolewinella aquimaris</name>
    <dbReference type="NCBI Taxonomy" id="1835722"/>
    <lineage>
        <taxon>Bacteria</taxon>
        <taxon>Pseudomonadati</taxon>
        <taxon>Bacteroidota</taxon>
        <taxon>Saprospiria</taxon>
        <taxon>Saprospirales</taxon>
        <taxon>Lewinellaceae</taxon>
        <taxon>Neolewinella</taxon>
    </lineage>
</organism>
<dbReference type="RefSeq" id="WP_183496554.1">
    <property type="nucleotide sequence ID" value="NZ_JACIFF010000008.1"/>
</dbReference>
<evidence type="ECO:0000313" key="3">
    <source>
        <dbReference type="EMBL" id="MBB4080312.1"/>
    </source>
</evidence>
<gene>
    <name evidence="3" type="ORF">GGR28_002946</name>
</gene>
<dbReference type="PANTHER" id="PTHR39965">
    <property type="entry name" value="CRISPR SYSTEM CMR SUBUNIT CMR6"/>
    <property type="match status" value="1"/>
</dbReference>
<comment type="caution">
    <text evidence="3">The sequence shown here is derived from an EMBL/GenBank/DDBJ whole genome shotgun (WGS) entry which is preliminary data.</text>
</comment>
<proteinExistence type="predicted"/>
<dbReference type="InterPro" id="IPR010172">
    <property type="entry name" value="CRISPR-assoc_prot_TM1791"/>
</dbReference>
<dbReference type="GO" id="GO:0051607">
    <property type="term" value="P:defense response to virus"/>
    <property type="evidence" value="ECO:0007669"/>
    <property type="project" value="UniProtKB-KW"/>
</dbReference>
<keyword evidence="4" id="KW-1185">Reference proteome</keyword>
<dbReference type="NCBIfam" id="TIGR01898">
    <property type="entry name" value="cas_TM1791_cmr6"/>
    <property type="match status" value="1"/>
</dbReference>
<feature type="domain" description="CRISPR type III-associated protein" evidence="2">
    <location>
        <begin position="70"/>
        <end position="305"/>
    </location>
</feature>
<dbReference type="AlphaFoldDB" id="A0A840E9B5"/>
<keyword evidence="1" id="KW-0051">Antiviral defense</keyword>
<dbReference type="InterPro" id="IPR005537">
    <property type="entry name" value="RAMP_III_fam"/>
</dbReference>
<reference evidence="3 4" key="1">
    <citation type="submission" date="2020-08" db="EMBL/GenBank/DDBJ databases">
        <title>Genomic Encyclopedia of Type Strains, Phase IV (KMG-IV): sequencing the most valuable type-strain genomes for metagenomic binning, comparative biology and taxonomic classification.</title>
        <authorList>
            <person name="Goeker M."/>
        </authorList>
    </citation>
    <scope>NUCLEOTIDE SEQUENCE [LARGE SCALE GENOMIC DNA]</scope>
    <source>
        <strain evidence="3 4">DSM 105137</strain>
    </source>
</reference>
<evidence type="ECO:0000259" key="2">
    <source>
        <dbReference type="Pfam" id="PF03787"/>
    </source>
</evidence>